<organism evidence="2 3">
    <name type="scientific">Ramlibacter rhizophilus</name>
    <dbReference type="NCBI Taxonomy" id="1781167"/>
    <lineage>
        <taxon>Bacteria</taxon>
        <taxon>Pseudomonadati</taxon>
        <taxon>Pseudomonadota</taxon>
        <taxon>Betaproteobacteria</taxon>
        <taxon>Burkholderiales</taxon>
        <taxon>Comamonadaceae</taxon>
        <taxon>Ramlibacter</taxon>
    </lineage>
</organism>
<keyword evidence="3" id="KW-1185">Reference proteome</keyword>
<dbReference type="RefSeq" id="WP_135284286.1">
    <property type="nucleotide sequence ID" value="NZ_SMLL01000002.1"/>
</dbReference>
<dbReference type="InterPro" id="IPR029039">
    <property type="entry name" value="Flavoprotein-like_sf"/>
</dbReference>
<dbReference type="InterPro" id="IPR005025">
    <property type="entry name" value="FMN_Rdtase-like_dom"/>
</dbReference>
<dbReference type="AlphaFoldDB" id="A0A4Z0BVY7"/>
<dbReference type="Gene3D" id="3.40.50.360">
    <property type="match status" value="1"/>
</dbReference>
<proteinExistence type="predicted"/>
<feature type="domain" description="NADPH-dependent FMN reductase-like" evidence="1">
    <location>
        <begin position="3"/>
        <end position="150"/>
    </location>
</feature>
<comment type="caution">
    <text evidence="2">The sequence shown here is derived from an EMBL/GenBank/DDBJ whole genome shotgun (WGS) entry which is preliminary data.</text>
</comment>
<dbReference type="Pfam" id="PF03358">
    <property type="entry name" value="FMN_red"/>
    <property type="match status" value="1"/>
</dbReference>
<dbReference type="GO" id="GO:0005829">
    <property type="term" value="C:cytosol"/>
    <property type="evidence" value="ECO:0007669"/>
    <property type="project" value="TreeGrafter"/>
</dbReference>
<accession>A0A4Z0BVY7</accession>
<name>A0A4Z0BVY7_9BURK</name>
<sequence length="189" mass="19872">MTTLLALSGSLRSGSYNTALLRTAAGLMPAGATLEIATLHGIPLYDGDAEAQDGIPPAVQQLKDRIVASDGLLIATPEYNNGIPGVLKNGIDWLSRPPADIARVFGNRPVAVMGASPGGFGTILSQNAWLPVLRTLGTRTWFGGRLLVSRAGQVFDASGQMTDEKMKAQLQAFLQGFVDFVAAQPPTKP</sequence>
<dbReference type="SUPFAM" id="SSF52218">
    <property type="entry name" value="Flavoproteins"/>
    <property type="match status" value="1"/>
</dbReference>
<protein>
    <submittedName>
        <fullName evidence="2">NAD(P)H-dependent oxidoreductase</fullName>
    </submittedName>
</protein>
<evidence type="ECO:0000259" key="1">
    <source>
        <dbReference type="Pfam" id="PF03358"/>
    </source>
</evidence>
<dbReference type="PANTHER" id="PTHR30543:SF21">
    <property type="entry name" value="NAD(P)H-DEPENDENT FMN REDUCTASE LOT6"/>
    <property type="match status" value="1"/>
</dbReference>
<dbReference type="Proteomes" id="UP000297564">
    <property type="component" value="Unassembled WGS sequence"/>
</dbReference>
<gene>
    <name evidence="2" type="ORF">EZ242_06330</name>
</gene>
<evidence type="ECO:0000313" key="2">
    <source>
        <dbReference type="EMBL" id="TFZ03487.1"/>
    </source>
</evidence>
<reference evidence="2 3" key="1">
    <citation type="submission" date="2019-03" db="EMBL/GenBank/DDBJ databases">
        <title>Ramlibacter rhizophilus CCTCC AB2015357, whole genome shotgun sequence.</title>
        <authorList>
            <person name="Zhang X."/>
            <person name="Feng G."/>
            <person name="Zhu H."/>
        </authorList>
    </citation>
    <scope>NUCLEOTIDE SEQUENCE [LARGE SCALE GENOMIC DNA]</scope>
    <source>
        <strain evidence="2 3">CCTCC AB2015357</strain>
    </source>
</reference>
<dbReference type="PANTHER" id="PTHR30543">
    <property type="entry name" value="CHROMATE REDUCTASE"/>
    <property type="match status" value="1"/>
</dbReference>
<dbReference type="InterPro" id="IPR050712">
    <property type="entry name" value="NAD(P)H-dep_reductase"/>
</dbReference>
<dbReference type="GO" id="GO:0016491">
    <property type="term" value="F:oxidoreductase activity"/>
    <property type="evidence" value="ECO:0007669"/>
    <property type="project" value="InterPro"/>
</dbReference>
<dbReference type="GO" id="GO:0010181">
    <property type="term" value="F:FMN binding"/>
    <property type="evidence" value="ECO:0007669"/>
    <property type="project" value="TreeGrafter"/>
</dbReference>
<dbReference type="EMBL" id="SMLL01000002">
    <property type="protein sequence ID" value="TFZ03487.1"/>
    <property type="molecule type" value="Genomic_DNA"/>
</dbReference>
<dbReference type="OrthoDB" id="9812295at2"/>
<evidence type="ECO:0000313" key="3">
    <source>
        <dbReference type="Proteomes" id="UP000297564"/>
    </source>
</evidence>